<name>A0A9P6JNE7_9AGAR</name>
<gene>
    <name evidence="1" type="ORF">CPB83DRAFT_770152</name>
</gene>
<dbReference type="Proteomes" id="UP000807306">
    <property type="component" value="Unassembled WGS sequence"/>
</dbReference>
<reference evidence="1" key="1">
    <citation type="submission" date="2020-11" db="EMBL/GenBank/DDBJ databases">
        <authorList>
            <consortium name="DOE Joint Genome Institute"/>
            <person name="Ahrendt S."/>
            <person name="Riley R."/>
            <person name="Andreopoulos W."/>
            <person name="Labutti K."/>
            <person name="Pangilinan J."/>
            <person name="Ruiz-Duenas F.J."/>
            <person name="Barrasa J.M."/>
            <person name="Sanchez-Garcia M."/>
            <person name="Camarero S."/>
            <person name="Miyauchi S."/>
            <person name="Serrano A."/>
            <person name="Linde D."/>
            <person name="Babiker R."/>
            <person name="Drula E."/>
            <person name="Ayuso-Fernandez I."/>
            <person name="Pacheco R."/>
            <person name="Padilla G."/>
            <person name="Ferreira P."/>
            <person name="Barriuso J."/>
            <person name="Kellner H."/>
            <person name="Castanera R."/>
            <person name="Alfaro M."/>
            <person name="Ramirez L."/>
            <person name="Pisabarro A.G."/>
            <person name="Kuo A."/>
            <person name="Tritt A."/>
            <person name="Lipzen A."/>
            <person name="He G."/>
            <person name="Yan M."/>
            <person name="Ng V."/>
            <person name="Cullen D."/>
            <person name="Martin F."/>
            <person name="Rosso M.-N."/>
            <person name="Henrissat B."/>
            <person name="Hibbett D."/>
            <person name="Martinez A.T."/>
            <person name="Grigoriev I.V."/>
        </authorList>
    </citation>
    <scope>NUCLEOTIDE SEQUENCE</scope>
    <source>
        <strain evidence="1">CBS 506.95</strain>
    </source>
</reference>
<accession>A0A9P6JNE7</accession>
<dbReference type="OrthoDB" id="10261782at2759"/>
<protein>
    <submittedName>
        <fullName evidence="1">Uncharacterized protein</fullName>
    </submittedName>
</protein>
<dbReference type="PANTHER" id="PTHR35204:SF1">
    <property type="entry name" value="ENTEROTOXIN"/>
    <property type="match status" value="1"/>
</dbReference>
<comment type="caution">
    <text evidence="1">The sequence shown here is derived from an EMBL/GenBank/DDBJ whole genome shotgun (WGS) entry which is preliminary data.</text>
</comment>
<dbReference type="PANTHER" id="PTHR35204">
    <property type="entry name" value="YALI0A21131P"/>
    <property type="match status" value="1"/>
</dbReference>
<organism evidence="1 2">
    <name type="scientific">Crepidotus variabilis</name>
    <dbReference type="NCBI Taxonomy" id="179855"/>
    <lineage>
        <taxon>Eukaryota</taxon>
        <taxon>Fungi</taxon>
        <taxon>Dikarya</taxon>
        <taxon>Basidiomycota</taxon>
        <taxon>Agaricomycotina</taxon>
        <taxon>Agaricomycetes</taxon>
        <taxon>Agaricomycetidae</taxon>
        <taxon>Agaricales</taxon>
        <taxon>Agaricineae</taxon>
        <taxon>Crepidotaceae</taxon>
        <taxon>Crepidotus</taxon>
    </lineage>
</organism>
<sequence>MHVLQSARFRGIFLLNVLSCVFLHPFFVKAAPRGQQAFDYALTLDLGKPTNVLWDLSREPSVNSTGRWIFDTVNSFLKLWPNTRLRNGHSLVPGIVPVGTLLYHGATHNKIPTIPEWTSVDPEHSHLFCSIESGKIDKNATRECWHLTLVVTSPLKVLYFDGSGAAKMWGGPMDSQDLVAWGGVQPNRTFDEWVRIVDLCDWGKEFEIDAFVRMEMDFEFLVCDFTAKLDVASFLKLQSPELGISRNTSDSARVLEAGRWHAQYPSEQRIKLDYTRFISFYDTSLFPDLNLHRQGQERWDHRLKDISSDEMITLYRTWNDTFRGEWGVSKSGIDWPTLLMTIEQRYSERLTVLRYILLDLAAERKVADMLKQSHRHIRDMVLPYLLDSMYESRFTNRPDVSTTMLDLQWASPAFEECATNYIRHLEKPSVLSSLSHSEKLILGATRETLTEICRVLVGMWAEGTERGFSMSSSVPAFDEENSSDKTAALQLLAESWRSRTQGLMDWLDWSSWVICQPACSFEEMCYLPTWPWFKNLPRPTPNKDNTEHMPEPGPNDDWYHPVPRCIRRIEPFSNPRFDV</sequence>
<evidence type="ECO:0000313" key="1">
    <source>
        <dbReference type="EMBL" id="KAF9526534.1"/>
    </source>
</evidence>
<dbReference type="EMBL" id="MU157870">
    <property type="protein sequence ID" value="KAF9526534.1"/>
    <property type="molecule type" value="Genomic_DNA"/>
</dbReference>
<proteinExistence type="predicted"/>
<dbReference type="InterPro" id="IPR038921">
    <property type="entry name" value="YOR389W-like"/>
</dbReference>
<keyword evidence="2" id="KW-1185">Reference proteome</keyword>
<evidence type="ECO:0000313" key="2">
    <source>
        <dbReference type="Proteomes" id="UP000807306"/>
    </source>
</evidence>
<dbReference type="AlphaFoldDB" id="A0A9P6JNE7"/>